<feature type="domain" description="DUF2357" evidence="1">
    <location>
        <begin position="124"/>
        <end position="215"/>
    </location>
</feature>
<evidence type="ECO:0000259" key="1">
    <source>
        <dbReference type="Pfam" id="PF09823"/>
    </source>
</evidence>
<reference evidence="2" key="2">
    <citation type="submission" date="2014-03" db="EMBL/GenBank/DDBJ databases">
        <title>Candidatus Competibacter-lineage genomes retrieved from metagenomes reveal functional metabolic diversity.</title>
        <authorList>
            <person name="McIlroy S.J."/>
            <person name="Albertsen M."/>
            <person name="Andresen E.K."/>
            <person name="Saunders A.M."/>
            <person name="Kristiansen R."/>
            <person name="Stokholm-Bjerregaard M."/>
            <person name="Nielsen K.L."/>
            <person name="Nielsen P.H."/>
        </authorList>
    </citation>
    <scope>NUCLEOTIDE SEQUENCE</scope>
    <source>
        <strain evidence="2">Run_A_D11</strain>
    </source>
</reference>
<protein>
    <recommendedName>
        <fullName evidence="1">DUF2357 domain-containing protein</fullName>
    </recommendedName>
</protein>
<dbReference type="AlphaFoldDB" id="W6MEJ3"/>
<dbReference type="Pfam" id="PF09823">
    <property type="entry name" value="DUF2357"/>
    <property type="match status" value="1"/>
</dbReference>
<name>W6MEJ3_9GAMM</name>
<evidence type="ECO:0000313" key="3">
    <source>
        <dbReference type="Proteomes" id="UP000035760"/>
    </source>
</evidence>
<dbReference type="EMBL" id="CBTJ020000116">
    <property type="protein sequence ID" value="CDI04713.1"/>
    <property type="molecule type" value="Genomic_DNA"/>
</dbReference>
<comment type="caution">
    <text evidence="2">The sequence shown here is derived from an EMBL/GenBank/DDBJ whole genome shotgun (WGS) entry which is preliminary data.</text>
</comment>
<organism evidence="2 3">
    <name type="scientific">Candidatus Competibacter denitrificans Run_A_D11</name>
    <dbReference type="NCBI Taxonomy" id="1400863"/>
    <lineage>
        <taxon>Bacteria</taxon>
        <taxon>Pseudomonadati</taxon>
        <taxon>Pseudomonadota</taxon>
        <taxon>Gammaproteobacteria</taxon>
        <taxon>Candidatus Competibacteraceae</taxon>
        <taxon>Candidatus Competibacter</taxon>
    </lineage>
</organism>
<dbReference type="OrthoDB" id="8884239at2"/>
<keyword evidence="3" id="KW-1185">Reference proteome</keyword>
<gene>
    <name evidence="2" type="ORF">BN873_p40018</name>
</gene>
<accession>W6MEJ3</accession>
<proteinExistence type="predicted"/>
<reference evidence="2" key="1">
    <citation type="submission" date="2013-07" db="EMBL/GenBank/DDBJ databases">
        <authorList>
            <person name="McIlroy S."/>
        </authorList>
    </citation>
    <scope>NUCLEOTIDE SEQUENCE [LARGE SCALE GENOMIC DNA]</scope>
    <source>
        <strain evidence="2">Run_A_D11</strain>
    </source>
</reference>
<dbReference type="RefSeq" id="WP_048677087.1">
    <property type="nucleotide sequence ID" value="NZ_CBTJ020000116.1"/>
</dbReference>
<dbReference type="Proteomes" id="UP000035760">
    <property type="component" value="Unassembled WGS sequence"/>
</dbReference>
<sequence>MKVLDRFTGRQLDTLPSDLTPGRYSLLDRLVVNGHELQAGGLLLDDGSGAIRLENAGHAFIELSDQDEENGKLVAVAAEAIMTIAGKVADGNRNISPMLPSEIAAQCELKELERSVAEVLEEGHLQFISDQPRMDLRYDNWVVPVARARRLATSALTHLASHSDCWQQRTLSGVLPRKILARFSEDDYAIYENRLYKRLLDKLDRYLSGRIEEIQELNLQLEEALDFEDPDKTHFRLRRDICRLWGEAYQDDKTGIQLKAGKETLAELQKQWRRIRSLKQYTQGLYSRVPANAAVPTEIHRTDIFNHDLHYRHLPPLWEMLQINQKDQQLTREERLAQHQKLQSSYSDYIGLVLKRALERDRYECSIEEGQLSFSGAGKQFIVQRDHLDWTISDTRDGSLYLRLIPVAWFGDTLEDEEPLDQDRVICWPGNKASHTSSQYLRISPMDLYVVEKMGRLIDEWLLRPLVKGYGRRLGPLPTRVKQLTDDWPEQFNSVSPTHVQLMKPLDDEQVSQLTNLLGEFASPQVAEMIDSAIRQIGALSRLCGHEARFSPNPPEDFYCQCPNCQTTWGLRTTAEGKFFSMRPSNATATPADRGFAWAGRDWLDIKIDTGTPHGWVGVRIPS</sequence>
<evidence type="ECO:0000313" key="2">
    <source>
        <dbReference type="EMBL" id="CDI04713.1"/>
    </source>
</evidence>
<dbReference type="InterPro" id="IPR018633">
    <property type="entry name" value="DUF2357"/>
</dbReference>